<dbReference type="Proteomes" id="UP000473531">
    <property type="component" value="Unassembled WGS sequence"/>
</dbReference>
<evidence type="ECO:0000313" key="2">
    <source>
        <dbReference type="Proteomes" id="UP000473531"/>
    </source>
</evidence>
<accession>A0A6L7GMH8</accession>
<evidence type="ECO:0000313" key="1">
    <source>
        <dbReference type="EMBL" id="MXP15831.1"/>
    </source>
</evidence>
<keyword evidence="2" id="KW-1185">Reference proteome</keyword>
<reference evidence="1 2" key="1">
    <citation type="submission" date="2019-12" db="EMBL/GenBank/DDBJ databases">
        <title>Genomic-based taxomic classification of the family Erythrobacteraceae.</title>
        <authorList>
            <person name="Xu L."/>
        </authorList>
    </citation>
    <scope>NUCLEOTIDE SEQUENCE [LARGE SCALE GENOMIC DNA]</scope>
    <source>
        <strain evidence="1 2">KCTC 52259</strain>
    </source>
</reference>
<gene>
    <name evidence="1" type="ORF">GRI44_13840</name>
</gene>
<proteinExistence type="predicted"/>
<organism evidence="1 2">
    <name type="scientific">Allopontixanthobacter confluentis</name>
    <dbReference type="NCBI Taxonomy" id="1849021"/>
    <lineage>
        <taxon>Bacteria</taxon>
        <taxon>Pseudomonadati</taxon>
        <taxon>Pseudomonadota</taxon>
        <taxon>Alphaproteobacteria</taxon>
        <taxon>Sphingomonadales</taxon>
        <taxon>Erythrobacteraceae</taxon>
        <taxon>Allopontixanthobacter</taxon>
    </lineage>
</organism>
<dbReference type="EMBL" id="WTYU01000004">
    <property type="protein sequence ID" value="MXP15831.1"/>
    <property type="molecule type" value="Genomic_DNA"/>
</dbReference>
<feature type="non-terminal residue" evidence="1">
    <location>
        <position position="78"/>
    </location>
</feature>
<dbReference type="AlphaFoldDB" id="A0A6L7GMH8"/>
<comment type="caution">
    <text evidence="1">The sequence shown here is derived from an EMBL/GenBank/DDBJ whole genome shotgun (WGS) entry which is preliminary data.</text>
</comment>
<protein>
    <submittedName>
        <fullName evidence="1">Uncharacterized protein</fullName>
    </submittedName>
</protein>
<dbReference type="RefSeq" id="WP_160602445.1">
    <property type="nucleotide sequence ID" value="NZ_WTYU01000004.1"/>
</dbReference>
<name>A0A6L7GMH8_9SPHN</name>
<sequence>MIDKDAPEIAPEDDQEIVPASMANNAAKALQDALLDDDAEWLRTVLTSLQERSLGVKKALAKAVADGQTCRNPAGLTT</sequence>